<protein>
    <submittedName>
        <fullName evidence="1">DUF885 domain-containing protein</fullName>
    </submittedName>
</protein>
<gene>
    <name evidence="1" type="ORF">HBA54_27385</name>
</gene>
<accession>A0A967F3H9</accession>
<keyword evidence="2" id="KW-1185">Reference proteome</keyword>
<reference evidence="1" key="1">
    <citation type="submission" date="2020-03" db="EMBL/GenBank/DDBJ databases">
        <title>Genome of Pelagibius litoralis DSM 21314T.</title>
        <authorList>
            <person name="Wang G."/>
        </authorList>
    </citation>
    <scope>NUCLEOTIDE SEQUENCE</scope>
    <source>
        <strain evidence="1">DSM 21314</strain>
    </source>
</reference>
<evidence type="ECO:0000313" key="1">
    <source>
        <dbReference type="EMBL" id="NIA72319.1"/>
    </source>
</evidence>
<dbReference type="EMBL" id="JAAQPH010000039">
    <property type="protein sequence ID" value="NIA72319.1"/>
    <property type="molecule type" value="Genomic_DNA"/>
</dbReference>
<evidence type="ECO:0000313" key="2">
    <source>
        <dbReference type="Proteomes" id="UP000761264"/>
    </source>
</evidence>
<dbReference type="RefSeq" id="WP_167231492.1">
    <property type="nucleotide sequence ID" value="NZ_JAAQPH010000039.1"/>
</dbReference>
<comment type="caution">
    <text evidence="1">The sequence shown here is derived from an EMBL/GenBank/DDBJ whole genome shotgun (WGS) entry which is preliminary data.</text>
</comment>
<dbReference type="AlphaFoldDB" id="A0A967F3H9"/>
<dbReference type="Proteomes" id="UP000761264">
    <property type="component" value="Unassembled WGS sequence"/>
</dbReference>
<sequence length="526" mass="58419">MMTSIRQDNGHLLPAVSDACQRLLTDTVSQFKLHQPIQASVWGPPIVSEVEDLTVGGVLAWRDVLSSTHRLIDQTKPLTSGDSVFLSELRIWCEREHQIDSYDDPAFSRRLTTCKTRLQLIAFGLLPFVIGRLMNSPVDPVLMEQRCRTFCSWVLDALRRHTDKQITVHRDDLRNAARISDVLDTLPSERAPFPATVAAALMRLKELLRDLSCLMPVTFAGYPENGHGQPTVKGLTIETSVLGDQVSEALFRTLKQAKIGFAASCKAREWSNTKGSVEMKAKHLCQTIVTRSLGLIDPPETEFILSPSLVSPFVTDGLLLPGWGAGASDLVLLPRSFEEPSFRQSAKIERALRTLIGHEVWPGHGMHLKSASKSCFHQLFSMYRSQVSFEGWAVWAEGLAWTLDHKAEALPIDPAFHRLRRLIPAHLTLSNRSGQLGNAEQKLRKEMQTLPAALNNALQRFLDPRLGVSQLPYVIGFIEIGQCLERLGRNRLSDLLSMGPLSPKALSDLQLAQVSSLHAETDSVPG</sequence>
<organism evidence="1 2">
    <name type="scientific">Pelagibius litoralis</name>
    <dbReference type="NCBI Taxonomy" id="374515"/>
    <lineage>
        <taxon>Bacteria</taxon>
        <taxon>Pseudomonadati</taxon>
        <taxon>Pseudomonadota</taxon>
        <taxon>Alphaproteobacteria</taxon>
        <taxon>Rhodospirillales</taxon>
        <taxon>Rhodovibrionaceae</taxon>
        <taxon>Pelagibius</taxon>
    </lineage>
</organism>
<name>A0A967F3H9_9PROT</name>
<proteinExistence type="predicted"/>